<dbReference type="GO" id="GO:0005634">
    <property type="term" value="C:nucleus"/>
    <property type="evidence" value="ECO:0007669"/>
    <property type="project" value="TreeGrafter"/>
</dbReference>
<dbReference type="InterPro" id="IPR006571">
    <property type="entry name" value="TLDc_dom"/>
</dbReference>
<evidence type="ECO:0000313" key="11">
    <source>
        <dbReference type="Proteomes" id="UP000095283"/>
    </source>
</evidence>
<evidence type="ECO:0000256" key="1">
    <source>
        <dbReference type="ARBA" id="ARBA00004370"/>
    </source>
</evidence>
<proteinExistence type="predicted"/>
<dbReference type="SMART" id="SM00584">
    <property type="entry name" value="TLDc"/>
    <property type="match status" value="1"/>
</dbReference>
<dbReference type="GO" id="GO:0006979">
    <property type="term" value="P:response to oxidative stress"/>
    <property type="evidence" value="ECO:0007669"/>
    <property type="project" value="TreeGrafter"/>
</dbReference>
<keyword evidence="11" id="KW-1185">Reference proteome</keyword>
<dbReference type="Pfam" id="PF07534">
    <property type="entry name" value="TLD"/>
    <property type="match status" value="1"/>
</dbReference>
<organism evidence="11 12">
    <name type="scientific">Heterorhabditis bacteriophora</name>
    <name type="common">Entomopathogenic nematode worm</name>
    <dbReference type="NCBI Taxonomy" id="37862"/>
    <lineage>
        <taxon>Eukaryota</taxon>
        <taxon>Metazoa</taxon>
        <taxon>Ecdysozoa</taxon>
        <taxon>Nematoda</taxon>
        <taxon>Chromadorea</taxon>
        <taxon>Rhabditida</taxon>
        <taxon>Rhabditina</taxon>
        <taxon>Rhabditomorpha</taxon>
        <taxon>Strongyloidea</taxon>
        <taxon>Heterorhabditidae</taxon>
        <taxon>Heterorhabditis</taxon>
    </lineage>
</organism>
<dbReference type="GO" id="GO:0016020">
    <property type="term" value="C:membrane"/>
    <property type="evidence" value="ECO:0007669"/>
    <property type="project" value="UniProtKB-SubCell"/>
</dbReference>
<dbReference type="PANTHER" id="PTHR23354">
    <property type="entry name" value="NUCLEOLAR PROTEIN 7/ESTROGEN RECEPTOR COACTIVATOR-RELATED"/>
    <property type="match status" value="1"/>
</dbReference>
<dbReference type="GO" id="GO:0005764">
    <property type="term" value="C:lysosome"/>
    <property type="evidence" value="ECO:0007669"/>
    <property type="project" value="UniProtKB-SubCell"/>
</dbReference>
<evidence type="ECO:0000256" key="6">
    <source>
        <dbReference type="ARBA" id="ARBA00023228"/>
    </source>
</evidence>
<feature type="domain" description="TLDc" evidence="10">
    <location>
        <begin position="174"/>
        <end position="321"/>
    </location>
</feature>
<keyword evidence="4" id="KW-0963">Cytoplasm</keyword>
<evidence type="ECO:0000256" key="4">
    <source>
        <dbReference type="ARBA" id="ARBA00022490"/>
    </source>
</evidence>
<evidence type="ECO:0000256" key="7">
    <source>
        <dbReference type="ARBA" id="ARBA00039594"/>
    </source>
</evidence>
<sequence length="321" mass="35007">MGAKSSRSMSTSSFLNLKSSQVDKVTLEFRKASGGNDSLDRVFEHVYCSLVPVTGILYNHLQNDGRVHVSKVLCVANSVFGDASEQSNVLIAIHGDVKSIMQSLVGVIAVRCGMNTEDSYTLLCYLLNEAPSNASNFDRWLISSPVGTQLVRFVYAPLIFEKIQLLPRLLGHSIILPLSGIIVINLHLPSSKRSEWTLLFSSSSHGSSFSQITKRINGEGPCLVIVESTSGRVFGCFASEGFEAGPAYRGDATCFLFEMKPNIHVFSATGFTKNYAYLNYQQSSLPNGLDPEARAILEMNGRSMNSGAFRDPQPLLDDSSS</sequence>
<evidence type="ECO:0000256" key="2">
    <source>
        <dbReference type="ARBA" id="ARBA00004371"/>
    </source>
</evidence>
<dbReference type="PROSITE" id="PS51886">
    <property type="entry name" value="TLDC"/>
    <property type="match status" value="1"/>
</dbReference>
<evidence type="ECO:0000313" key="12">
    <source>
        <dbReference type="WBParaSite" id="Hba_19522"/>
    </source>
</evidence>
<dbReference type="WBParaSite" id="Hba_19522">
    <property type="protein sequence ID" value="Hba_19522"/>
    <property type="gene ID" value="Hba_19522"/>
</dbReference>
<comment type="subcellular location">
    <subcellularLocation>
        <location evidence="3">Cytoplasm</location>
    </subcellularLocation>
    <subcellularLocation>
        <location evidence="2">Lysosome</location>
    </subcellularLocation>
    <subcellularLocation>
        <location evidence="1">Membrane</location>
    </subcellularLocation>
</comment>
<evidence type="ECO:0000256" key="3">
    <source>
        <dbReference type="ARBA" id="ARBA00004496"/>
    </source>
</evidence>
<keyword evidence="6" id="KW-0458">Lysosome</keyword>
<name>A0A1I7XP10_HETBA</name>
<dbReference type="PANTHER" id="PTHR23354:SF131">
    <property type="entry name" value="MTOR-ASSOCIATED PROTEIN MEAK7"/>
    <property type="match status" value="1"/>
</dbReference>
<evidence type="ECO:0000256" key="8">
    <source>
        <dbReference type="ARBA" id="ARBA00041780"/>
    </source>
</evidence>
<dbReference type="AlphaFoldDB" id="A0A1I7XP10"/>
<evidence type="ECO:0000256" key="5">
    <source>
        <dbReference type="ARBA" id="ARBA00023136"/>
    </source>
</evidence>
<reference evidence="12" key="1">
    <citation type="submission" date="2016-11" db="UniProtKB">
        <authorList>
            <consortium name="WormBaseParasite"/>
        </authorList>
    </citation>
    <scope>IDENTIFICATION</scope>
</reference>
<keyword evidence="5" id="KW-0472">Membrane</keyword>
<dbReference type="Proteomes" id="UP000095283">
    <property type="component" value="Unplaced"/>
</dbReference>
<evidence type="ECO:0000259" key="10">
    <source>
        <dbReference type="PROSITE" id="PS51886"/>
    </source>
</evidence>
<accession>A0A1I7XP10</accession>
<protein>
    <recommendedName>
        <fullName evidence="7">MTOR-associated protein MEAK7</fullName>
    </recommendedName>
    <alternativeName>
        <fullName evidence="9">TBC/LysM-associated domain-containing protein 1</fullName>
    </alternativeName>
    <alternativeName>
        <fullName evidence="8">TLD domain-containing protein 1</fullName>
    </alternativeName>
</protein>
<evidence type="ECO:0000256" key="9">
    <source>
        <dbReference type="ARBA" id="ARBA00042134"/>
    </source>
</evidence>